<dbReference type="Proteomes" id="UP000240883">
    <property type="component" value="Unassembled WGS sequence"/>
</dbReference>
<feature type="non-terminal residue" evidence="1">
    <location>
        <position position="102"/>
    </location>
</feature>
<evidence type="ECO:0000313" key="1">
    <source>
        <dbReference type="EMBL" id="PSN61231.1"/>
    </source>
</evidence>
<dbReference type="AlphaFoldDB" id="A0A2T2N703"/>
<proteinExistence type="predicted"/>
<dbReference type="EMBL" id="KZ678145">
    <property type="protein sequence ID" value="PSN61231.1"/>
    <property type="molecule type" value="Genomic_DNA"/>
</dbReference>
<keyword evidence="2" id="KW-1185">Reference proteome</keyword>
<feature type="non-terminal residue" evidence="1">
    <location>
        <position position="1"/>
    </location>
</feature>
<dbReference type="OrthoDB" id="3759480at2759"/>
<gene>
    <name evidence="1" type="ORF">BS50DRAFT_448323</name>
</gene>
<reference evidence="1 2" key="1">
    <citation type="journal article" date="2018" name="Front. Microbiol.">
        <title>Genome-Wide Analysis of Corynespora cassiicola Leaf Fall Disease Putative Effectors.</title>
        <authorList>
            <person name="Lopez D."/>
            <person name="Ribeiro S."/>
            <person name="Label P."/>
            <person name="Fumanal B."/>
            <person name="Venisse J.S."/>
            <person name="Kohler A."/>
            <person name="de Oliveira R.R."/>
            <person name="Labutti K."/>
            <person name="Lipzen A."/>
            <person name="Lail K."/>
            <person name="Bauer D."/>
            <person name="Ohm R.A."/>
            <person name="Barry K.W."/>
            <person name="Spatafora J."/>
            <person name="Grigoriev I.V."/>
            <person name="Martin F.M."/>
            <person name="Pujade-Renaud V."/>
        </authorList>
    </citation>
    <scope>NUCLEOTIDE SEQUENCE [LARGE SCALE GENOMIC DNA]</scope>
    <source>
        <strain evidence="1 2">Philippines</strain>
    </source>
</reference>
<name>A0A2T2N703_CORCC</name>
<sequence length="102" mass="11897">GEMKKSQKIRLETFQQWLGMTIDISPPKSIIRTALGNILLNVRYRNKFYLHGLLLSNERDTAMNFRYGYCLFEGRTGRDREALGTSDELLRKITSIWSRAIL</sequence>
<protein>
    <submittedName>
        <fullName evidence="1">Uncharacterized protein</fullName>
    </submittedName>
</protein>
<evidence type="ECO:0000313" key="2">
    <source>
        <dbReference type="Proteomes" id="UP000240883"/>
    </source>
</evidence>
<organism evidence="1 2">
    <name type="scientific">Corynespora cassiicola Philippines</name>
    <dbReference type="NCBI Taxonomy" id="1448308"/>
    <lineage>
        <taxon>Eukaryota</taxon>
        <taxon>Fungi</taxon>
        <taxon>Dikarya</taxon>
        <taxon>Ascomycota</taxon>
        <taxon>Pezizomycotina</taxon>
        <taxon>Dothideomycetes</taxon>
        <taxon>Pleosporomycetidae</taxon>
        <taxon>Pleosporales</taxon>
        <taxon>Corynesporascaceae</taxon>
        <taxon>Corynespora</taxon>
    </lineage>
</organism>
<accession>A0A2T2N703</accession>